<accession>A0A7J6IA72</accession>
<evidence type="ECO:0000313" key="2">
    <source>
        <dbReference type="Proteomes" id="UP000583929"/>
    </source>
</evidence>
<evidence type="ECO:0000313" key="1">
    <source>
        <dbReference type="EMBL" id="KAF4404484.1"/>
    </source>
</evidence>
<proteinExistence type="predicted"/>
<dbReference type="PANTHER" id="PTHR33879:SF3">
    <property type="entry name" value="17.6 KDA CLASS II HEAT SHOCK PROTEIN-RELATED"/>
    <property type="match status" value="1"/>
</dbReference>
<gene>
    <name evidence="1" type="ORF">G4B88_005870</name>
</gene>
<reference evidence="1 2" key="1">
    <citation type="journal article" date="2020" name="bioRxiv">
        <title>Sequence and annotation of 42 cannabis genomes reveals extensive copy number variation in cannabinoid synthesis and pathogen resistance genes.</title>
        <authorList>
            <person name="Mckernan K.J."/>
            <person name="Helbert Y."/>
            <person name="Kane L.T."/>
            <person name="Ebling H."/>
            <person name="Zhang L."/>
            <person name="Liu B."/>
            <person name="Eaton Z."/>
            <person name="Mclaughlin S."/>
            <person name="Kingan S."/>
            <person name="Baybayan P."/>
            <person name="Concepcion G."/>
            <person name="Jordan M."/>
            <person name="Riva A."/>
            <person name="Barbazuk W."/>
            <person name="Harkins T."/>
        </authorList>
    </citation>
    <scope>NUCLEOTIDE SEQUENCE [LARGE SCALE GENOMIC DNA]</scope>
    <source>
        <strain evidence="2">cv. Jamaican Lion 4</strain>
        <tissue evidence="1">Leaf</tissue>
    </source>
</reference>
<keyword evidence="2" id="KW-1185">Reference proteome</keyword>
<protein>
    <submittedName>
        <fullName evidence="1">Uncharacterized protein</fullName>
    </submittedName>
</protein>
<dbReference type="Proteomes" id="UP000583929">
    <property type="component" value="Unassembled WGS sequence"/>
</dbReference>
<sequence length="159" mass="17996">MEAKPESERISEASIMVFEGSEEERERNERRVREMRSEAAIDSDRARKKNLISLGERSFLFGGKDLISLCSLIWGERNALSNDDDRPLVAADGTYWPQNLFSSLSHSHISLTRGLELPFRSDADVLVEENVDFFRFVAESEGFDVDVVEIHPGLTKDCG</sequence>
<dbReference type="PANTHER" id="PTHR33879">
    <property type="entry name" value="17.6 KDA CLASS II HEAT SHOCK PROTEIN-RELATED"/>
    <property type="match status" value="1"/>
</dbReference>
<name>A0A7J6IA72_CANSA</name>
<dbReference type="EMBL" id="JAATIQ010000001">
    <property type="protein sequence ID" value="KAF4404484.1"/>
    <property type="molecule type" value="Genomic_DNA"/>
</dbReference>
<comment type="caution">
    <text evidence="1">The sequence shown here is derived from an EMBL/GenBank/DDBJ whole genome shotgun (WGS) entry which is preliminary data.</text>
</comment>
<dbReference type="AlphaFoldDB" id="A0A7J6IA72"/>
<organism evidence="1 2">
    <name type="scientific">Cannabis sativa</name>
    <name type="common">Hemp</name>
    <name type="synonym">Marijuana</name>
    <dbReference type="NCBI Taxonomy" id="3483"/>
    <lineage>
        <taxon>Eukaryota</taxon>
        <taxon>Viridiplantae</taxon>
        <taxon>Streptophyta</taxon>
        <taxon>Embryophyta</taxon>
        <taxon>Tracheophyta</taxon>
        <taxon>Spermatophyta</taxon>
        <taxon>Magnoliopsida</taxon>
        <taxon>eudicotyledons</taxon>
        <taxon>Gunneridae</taxon>
        <taxon>Pentapetalae</taxon>
        <taxon>rosids</taxon>
        <taxon>fabids</taxon>
        <taxon>Rosales</taxon>
        <taxon>Cannabaceae</taxon>
        <taxon>Cannabis</taxon>
    </lineage>
</organism>